<comment type="caution">
    <text evidence="1">The sequence shown here is derived from an EMBL/GenBank/DDBJ whole genome shotgun (WGS) entry which is preliminary data.</text>
</comment>
<dbReference type="EMBL" id="CM041549">
    <property type="protein sequence ID" value="KAI3356733.1"/>
    <property type="molecule type" value="Genomic_DNA"/>
</dbReference>
<proteinExistence type="predicted"/>
<protein>
    <submittedName>
        <fullName evidence="1">Uncharacterized protein</fullName>
    </submittedName>
</protein>
<keyword evidence="2" id="KW-1185">Reference proteome</keyword>
<dbReference type="Proteomes" id="UP000831701">
    <property type="component" value="Chromosome 19"/>
</dbReference>
<reference evidence="1" key="1">
    <citation type="submission" date="2022-04" db="EMBL/GenBank/DDBJ databases">
        <title>Jade perch genome.</title>
        <authorList>
            <person name="Chao B."/>
        </authorList>
    </citation>
    <scope>NUCLEOTIDE SEQUENCE</scope>
    <source>
        <strain evidence="1">CB-2022</strain>
    </source>
</reference>
<name>A0ACB8VMB0_9TELE</name>
<evidence type="ECO:0000313" key="2">
    <source>
        <dbReference type="Proteomes" id="UP000831701"/>
    </source>
</evidence>
<organism evidence="1 2">
    <name type="scientific">Scortum barcoo</name>
    <name type="common">barcoo grunter</name>
    <dbReference type="NCBI Taxonomy" id="214431"/>
    <lineage>
        <taxon>Eukaryota</taxon>
        <taxon>Metazoa</taxon>
        <taxon>Chordata</taxon>
        <taxon>Craniata</taxon>
        <taxon>Vertebrata</taxon>
        <taxon>Euteleostomi</taxon>
        <taxon>Actinopterygii</taxon>
        <taxon>Neopterygii</taxon>
        <taxon>Teleostei</taxon>
        <taxon>Neoteleostei</taxon>
        <taxon>Acanthomorphata</taxon>
        <taxon>Eupercaria</taxon>
        <taxon>Centrarchiformes</taxon>
        <taxon>Terapontoidei</taxon>
        <taxon>Terapontidae</taxon>
        <taxon>Scortum</taxon>
    </lineage>
</organism>
<evidence type="ECO:0000313" key="1">
    <source>
        <dbReference type="EMBL" id="KAI3356733.1"/>
    </source>
</evidence>
<gene>
    <name evidence="1" type="ORF">L3Q82_003411</name>
</gene>
<sequence>MESGGGTEVSDSEKTGHAVSEQQRKPRPETADRTELSAMPSAQHSGEKKINRAPSPARPKDVPGWPPTKIRGGIETPTLNVKPVAMYFGSHISRRSPVGSLARKDAKAKASGGGKLAGHSSSFAASLSKTPAAKNTGGRRKVSDANVGSEDLSKDSGCATGKFSPTDSSSELSDCTSDDNKLYTEAVCIHAGSNSGRGGRTVGDKRTRNGALADLASQKATKKTTLFSAERDYKDQLLLGVDTVEESISSCEERPVSFFGSGVPVSTSLSFSDFTEEFFNGMHEELVREIEELRSENDYLKDEMEELRSEMLEMRDMYMEEHVYQLQEQRQQLEQANKTCQILQYRLRKAERRSLRVAQTGQVDGELIRTMEQDVKVAKDVSIRLHNQLDSIEKKRSRLEEENEELRIRLQDLEVAKQVLQQEIDKIARASPMHSPLQITPQMLFDQIQDLDSGWAIPKPQSYSGEAIL</sequence>
<accession>A0ACB8VMB0</accession>